<dbReference type="PANTHER" id="PTHR24412">
    <property type="entry name" value="KELCH PROTEIN"/>
    <property type="match status" value="1"/>
</dbReference>
<protein>
    <submittedName>
        <fullName evidence="3">Kelch repeat protein</fullName>
    </submittedName>
</protein>
<evidence type="ECO:0000256" key="1">
    <source>
        <dbReference type="ARBA" id="ARBA00022441"/>
    </source>
</evidence>
<dbReference type="InterPro" id="IPR006652">
    <property type="entry name" value="Kelch_1"/>
</dbReference>
<keyword evidence="4" id="KW-1185">Reference proteome</keyword>
<name>A0A0C2GDR3_9BILA</name>
<dbReference type="Proteomes" id="UP000054047">
    <property type="component" value="Unassembled WGS sequence"/>
</dbReference>
<dbReference type="EMBL" id="KN732132">
    <property type="protein sequence ID" value="KIH59290.1"/>
    <property type="molecule type" value="Genomic_DNA"/>
</dbReference>
<dbReference type="Pfam" id="PF01344">
    <property type="entry name" value="Kelch_1"/>
    <property type="match status" value="3"/>
</dbReference>
<reference evidence="3 4" key="1">
    <citation type="submission" date="2013-12" db="EMBL/GenBank/DDBJ databases">
        <title>Draft genome of the parsitic nematode Ancylostoma duodenale.</title>
        <authorList>
            <person name="Mitreva M."/>
        </authorList>
    </citation>
    <scope>NUCLEOTIDE SEQUENCE [LARGE SCALE GENOMIC DNA]</scope>
    <source>
        <strain evidence="3 4">Zhejiang</strain>
    </source>
</reference>
<evidence type="ECO:0000256" key="2">
    <source>
        <dbReference type="ARBA" id="ARBA00022737"/>
    </source>
</evidence>
<sequence>MAGARVLIMNMDSPQEGKYLEQRSSCGAHSRLVEDGNNIYILWGETCHSFGFTTTTANVEFCDYVQNEYKKVFFCDDISSEFGVNILDVVYGMLCVLILQITPMEKPRSFSSVAFLGEDLYICGGMGESGCTNYVEVYNSEDNSWRVGMPMLKRRGGAGVTVMDGRIYVIGGQDSYGYEQSSVERYAPDIGVWEELPQMLCGRAFFGATVMNGKINVCGGIFKMAKLNTVECFDPKTMRWSAVTPMLVPVADAAVVSHGNRIFVIGV</sequence>
<dbReference type="SUPFAM" id="SSF117281">
    <property type="entry name" value="Kelch motif"/>
    <property type="match status" value="1"/>
</dbReference>
<evidence type="ECO:0000313" key="4">
    <source>
        <dbReference type="Proteomes" id="UP000054047"/>
    </source>
</evidence>
<keyword evidence="1" id="KW-0880">Kelch repeat</keyword>
<keyword evidence="2" id="KW-0677">Repeat</keyword>
<dbReference type="SMART" id="SM00612">
    <property type="entry name" value="Kelch"/>
    <property type="match status" value="3"/>
</dbReference>
<dbReference type="Gene3D" id="2.120.10.80">
    <property type="entry name" value="Kelch-type beta propeller"/>
    <property type="match status" value="1"/>
</dbReference>
<proteinExistence type="predicted"/>
<accession>A0A0C2GDR3</accession>
<dbReference type="PANTHER" id="PTHR24412:SF489">
    <property type="entry name" value="RING FINGER DOMAIN AND KELCH REPEAT-CONTAINING PROTEIN DDB_G0271372"/>
    <property type="match status" value="1"/>
</dbReference>
<dbReference type="AlphaFoldDB" id="A0A0C2GDR3"/>
<evidence type="ECO:0000313" key="3">
    <source>
        <dbReference type="EMBL" id="KIH59290.1"/>
    </source>
</evidence>
<dbReference type="InterPro" id="IPR015915">
    <property type="entry name" value="Kelch-typ_b-propeller"/>
</dbReference>
<organism evidence="3 4">
    <name type="scientific">Ancylostoma duodenale</name>
    <dbReference type="NCBI Taxonomy" id="51022"/>
    <lineage>
        <taxon>Eukaryota</taxon>
        <taxon>Metazoa</taxon>
        <taxon>Ecdysozoa</taxon>
        <taxon>Nematoda</taxon>
        <taxon>Chromadorea</taxon>
        <taxon>Rhabditida</taxon>
        <taxon>Rhabditina</taxon>
        <taxon>Rhabditomorpha</taxon>
        <taxon>Strongyloidea</taxon>
        <taxon>Ancylostomatidae</taxon>
        <taxon>Ancylostomatinae</taxon>
        <taxon>Ancylostoma</taxon>
    </lineage>
</organism>
<gene>
    <name evidence="3" type="ORF">ANCDUO_10482</name>
</gene>
<dbReference type="OrthoDB" id="20684at2759"/>